<name>A0A9N8HCR1_9STRA</name>
<dbReference type="Proteomes" id="UP001153069">
    <property type="component" value="Unassembled WGS sequence"/>
</dbReference>
<dbReference type="EMBL" id="CAICTM010000326">
    <property type="protein sequence ID" value="CAB9507987.1"/>
    <property type="molecule type" value="Genomic_DNA"/>
</dbReference>
<evidence type="ECO:0000256" key="1">
    <source>
        <dbReference type="SAM" id="MobiDB-lite"/>
    </source>
</evidence>
<comment type="caution">
    <text evidence="2">The sequence shown here is derived from an EMBL/GenBank/DDBJ whole genome shotgun (WGS) entry which is preliminary data.</text>
</comment>
<gene>
    <name evidence="2" type="ORF">SEMRO_327_G118510.1</name>
</gene>
<organism evidence="2 3">
    <name type="scientific">Seminavis robusta</name>
    <dbReference type="NCBI Taxonomy" id="568900"/>
    <lineage>
        <taxon>Eukaryota</taxon>
        <taxon>Sar</taxon>
        <taxon>Stramenopiles</taxon>
        <taxon>Ochrophyta</taxon>
        <taxon>Bacillariophyta</taxon>
        <taxon>Bacillariophyceae</taxon>
        <taxon>Bacillariophycidae</taxon>
        <taxon>Naviculales</taxon>
        <taxon>Naviculaceae</taxon>
        <taxon>Seminavis</taxon>
    </lineage>
</organism>
<sequence>MGQGTAAVMCPCTICIARKKEFASYLTAPPNEQAPNREGDLANPNVYEAFIADAKGLVEWVRLNSAGRARALKLKYHSVVHEPLLYTMPELNSCSGMHVSSGLLTHCTLKVLEYLGELDKSTPWLMELTDMVEEAKQYVRTATDSTEKLRKTDAKIARDIKAAASMAPMMVEQLQAERETISSKLRAETKARDAAKLFIEKGSEFLGGVAKKTKSRIVGPATYCFRKAYEVDGRVGFRVENSGFELSNGDGIRVLERREKIVDRMKRVFDDNLPMQQAVDKMMDTYLKLASLLYWMSVTMKSQRKWSLEQCEEFESTAREYAKLWLSFAGGDNEDPAIFNKLHVLVTHIPQFVRTNGMLGRCSEEGFESSHKCIEKVRDPLKCMTSTEDRAHTIYRRIMLQSRPEIERTFESINERFSQKKRGSYNKDPTKMKTADSAPAGGDVVDSLSLPDGFIQSINGYVIKASWKDHFEFVCFSKVPSSWSTVFREDNRLGDGCRLRTEYL</sequence>
<feature type="region of interest" description="Disordered" evidence="1">
    <location>
        <begin position="421"/>
        <end position="440"/>
    </location>
</feature>
<reference evidence="2" key="1">
    <citation type="submission" date="2020-06" db="EMBL/GenBank/DDBJ databases">
        <authorList>
            <consortium name="Plant Systems Biology data submission"/>
        </authorList>
    </citation>
    <scope>NUCLEOTIDE SEQUENCE</scope>
    <source>
        <strain evidence="2">D6</strain>
    </source>
</reference>
<protein>
    <submittedName>
        <fullName evidence="2">Uncharacterized protein</fullName>
    </submittedName>
</protein>
<accession>A0A9N8HCR1</accession>
<dbReference type="AlphaFoldDB" id="A0A9N8HCR1"/>
<evidence type="ECO:0000313" key="3">
    <source>
        <dbReference type="Proteomes" id="UP001153069"/>
    </source>
</evidence>
<proteinExistence type="predicted"/>
<keyword evidence="3" id="KW-1185">Reference proteome</keyword>
<evidence type="ECO:0000313" key="2">
    <source>
        <dbReference type="EMBL" id="CAB9507987.1"/>
    </source>
</evidence>
<dbReference type="OrthoDB" id="57156at2759"/>